<dbReference type="KEGG" id="asoc:CB4_02929"/>
<dbReference type="EMBL" id="AP017312">
    <property type="protein sequence ID" value="BAU28754.1"/>
    <property type="molecule type" value="Genomic_DNA"/>
</dbReference>
<accession>A0A0U5B2D3</accession>
<reference evidence="1 2" key="1">
    <citation type="submission" date="2015-12" db="EMBL/GenBank/DDBJ databases">
        <title>Genome sequence of Aneurinibacillus soli.</title>
        <authorList>
            <person name="Lee J.S."/>
            <person name="Lee K.C."/>
            <person name="Kim K.K."/>
            <person name="Lee B.W."/>
        </authorList>
    </citation>
    <scope>NUCLEOTIDE SEQUENCE [LARGE SCALE GENOMIC DNA]</scope>
    <source>
        <strain evidence="1 2">CB4</strain>
    </source>
</reference>
<sequence length="70" mass="8182">MKLTNYIADHTWLLVFYTVLMTFISLVIYVAPFGGATVDMLLYTNVVAFLLFCLYFFGGYMRRQGYFRAL</sequence>
<gene>
    <name evidence="1" type="ORF">CB4_02929</name>
</gene>
<dbReference type="Proteomes" id="UP000217696">
    <property type="component" value="Chromosome"/>
</dbReference>
<dbReference type="AlphaFoldDB" id="A0A0U5B2D3"/>
<protein>
    <submittedName>
        <fullName evidence="1">Uncharacterized protein</fullName>
    </submittedName>
</protein>
<organism evidence="1 2">
    <name type="scientific">Aneurinibacillus soli</name>
    <dbReference type="NCBI Taxonomy" id="1500254"/>
    <lineage>
        <taxon>Bacteria</taxon>
        <taxon>Bacillati</taxon>
        <taxon>Bacillota</taxon>
        <taxon>Bacilli</taxon>
        <taxon>Bacillales</taxon>
        <taxon>Paenibacillaceae</taxon>
        <taxon>Aneurinibacillus group</taxon>
        <taxon>Aneurinibacillus</taxon>
    </lineage>
</organism>
<name>A0A0U5B2D3_9BACL</name>
<proteinExistence type="predicted"/>
<keyword evidence="2" id="KW-1185">Reference proteome</keyword>
<dbReference type="RefSeq" id="WP_096466473.1">
    <property type="nucleotide sequence ID" value="NZ_AP017312.1"/>
</dbReference>
<evidence type="ECO:0000313" key="2">
    <source>
        <dbReference type="Proteomes" id="UP000217696"/>
    </source>
</evidence>
<evidence type="ECO:0000313" key="1">
    <source>
        <dbReference type="EMBL" id="BAU28754.1"/>
    </source>
</evidence>